<keyword evidence="2" id="KW-0479">Metal-binding</keyword>
<evidence type="ECO:0000256" key="5">
    <source>
        <dbReference type="ARBA" id="ARBA00023049"/>
    </source>
</evidence>
<gene>
    <name evidence="8" type="ORF">B1806_04300</name>
</gene>
<keyword evidence="1" id="KW-0645">Protease</keyword>
<protein>
    <recommendedName>
        <fullName evidence="7">MPN domain-containing protein</fullName>
    </recommendedName>
</protein>
<dbReference type="STRING" id="993689.GCA_002077135_00250"/>
<dbReference type="EMBL" id="MWQO01000014">
    <property type="protein sequence ID" value="THD11394.1"/>
    <property type="molecule type" value="Genomic_DNA"/>
</dbReference>
<dbReference type="InterPro" id="IPR037518">
    <property type="entry name" value="MPN"/>
</dbReference>
<evidence type="ECO:0000256" key="3">
    <source>
        <dbReference type="ARBA" id="ARBA00022801"/>
    </source>
</evidence>
<dbReference type="Proteomes" id="UP000307749">
    <property type="component" value="Unassembled WGS sequence"/>
</dbReference>
<dbReference type="PANTHER" id="PTHR30471">
    <property type="entry name" value="DNA REPAIR PROTEIN RADC"/>
    <property type="match status" value="1"/>
</dbReference>
<dbReference type="PROSITE" id="PS50249">
    <property type="entry name" value="MPN"/>
    <property type="match status" value="1"/>
</dbReference>
<dbReference type="SUPFAM" id="SSF102712">
    <property type="entry name" value="JAB1/MPN domain"/>
    <property type="match status" value="1"/>
</dbReference>
<accession>A0A4S3KT42</accession>
<dbReference type="Pfam" id="PF04002">
    <property type="entry name" value="RadC"/>
    <property type="match status" value="1"/>
</dbReference>
<keyword evidence="3" id="KW-0378">Hydrolase</keyword>
<keyword evidence="9" id="KW-1185">Reference proteome</keyword>
<dbReference type="InterPro" id="IPR025657">
    <property type="entry name" value="RadC_JAB"/>
</dbReference>
<dbReference type="PANTHER" id="PTHR30471:SF3">
    <property type="entry name" value="UPF0758 PROTEIN YEES-RELATED"/>
    <property type="match status" value="1"/>
</dbReference>
<dbReference type="GO" id="GO:0008237">
    <property type="term" value="F:metallopeptidase activity"/>
    <property type="evidence" value="ECO:0007669"/>
    <property type="project" value="UniProtKB-KW"/>
</dbReference>
<proteinExistence type="predicted"/>
<dbReference type="AlphaFoldDB" id="A0A4S3KT42"/>
<evidence type="ECO:0000256" key="1">
    <source>
        <dbReference type="ARBA" id="ARBA00022670"/>
    </source>
</evidence>
<dbReference type="CDD" id="cd08071">
    <property type="entry name" value="MPN_DUF2466"/>
    <property type="match status" value="1"/>
</dbReference>
<keyword evidence="4" id="KW-0862">Zinc</keyword>
<dbReference type="Gene3D" id="3.40.140.10">
    <property type="entry name" value="Cytidine Deaminase, domain 2"/>
    <property type="match status" value="1"/>
</dbReference>
<evidence type="ECO:0000256" key="4">
    <source>
        <dbReference type="ARBA" id="ARBA00022833"/>
    </source>
</evidence>
<organism evidence="8 9">
    <name type="scientific">Metallibacterium scheffleri</name>
    <dbReference type="NCBI Taxonomy" id="993689"/>
    <lineage>
        <taxon>Bacteria</taxon>
        <taxon>Pseudomonadati</taxon>
        <taxon>Pseudomonadota</taxon>
        <taxon>Gammaproteobacteria</taxon>
        <taxon>Lysobacterales</taxon>
        <taxon>Rhodanobacteraceae</taxon>
        <taxon>Metallibacterium</taxon>
    </lineage>
</organism>
<evidence type="ECO:0000313" key="9">
    <source>
        <dbReference type="Proteomes" id="UP000307749"/>
    </source>
</evidence>
<sequence>MIQSESAPAYTPDAESSNRADEEAILAKADAILAKRYMRHGSMLHPQGAKDWLKAHLGSTPYEVFGVIYLDQRHRIIAHQDMFRGTIGGASVYPREVVAECIKHNAAAVVLYHQHPSGDTTPSACDKVLTMQIKHALELFDIRVIEHIVVGETAYSFAENGLL</sequence>
<name>A0A4S3KT42_9GAMM</name>
<dbReference type="OrthoDB" id="9804482at2"/>
<dbReference type="GO" id="GO:0006508">
    <property type="term" value="P:proteolysis"/>
    <property type="evidence" value="ECO:0007669"/>
    <property type="project" value="UniProtKB-KW"/>
</dbReference>
<evidence type="ECO:0000313" key="8">
    <source>
        <dbReference type="EMBL" id="THD11394.1"/>
    </source>
</evidence>
<evidence type="ECO:0000256" key="2">
    <source>
        <dbReference type="ARBA" id="ARBA00022723"/>
    </source>
</evidence>
<feature type="domain" description="MPN" evidence="7">
    <location>
        <begin position="42"/>
        <end position="163"/>
    </location>
</feature>
<dbReference type="GO" id="GO:0046872">
    <property type="term" value="F:metal ion binding"/>
    <property type="evidence" value="ECO:0007669"/>
    <property type="project" value="UniProtKB-KW"/>
</dbReference>
<comment type="caution">
    <text evidence="8">The sequence shown here is derived from an EMBL/GenBank/DDBJ whole genome shotgun (WGS) entry which is preliminary data.</text>
</comment>
<evidence type="ECO:0000256" key="6">
    <source>
        <dbReference type="SAM" id="MobiDB-lite"/>
    </source>
</evidence>
<keyword evidence="5" id="KW-0482">Metalloprotease</keyword>
<feature type="region of interest" description="Disordered" evidence="6">
    <location>
        <begin position="1"/>
        <end position="21"/>
    </location>
</feature>
<dbReference type="InterPro" id="IPR001405">
    <property type="entry name" value="UPF0758"/>
</dbReference>
<reference evidence="8 9" key="1">
    <citation type="submission" date="2017-02" db="EMBL/GenBank/DDBJ databases">
        <title>Whole genome sequencing of Metallibacterium scheffleri DSM 24874 (T).</title>
        <authorList>
            <person name="Kumar S."/>
            <person name="Patil P."/>
            <person name="Patil P.B."/>
        </authorList>
    </citation>
    <scope>NUCLEOTIDE SEQUENCE [LARGE SCALE GENOMIC DNA]</scope>
    <source>
        <strain evidence="8 9">DSM 24874</strain>
    </source>
</reference>
<evidence type="ECO:0000259" key="7">
    <source>
        <dbReference type="PROSITE" id="PS50249"/>
    </source>
</evidence>